<dbReference type="AlphaFoldDB" id="A0AAN9JQD4"/>
<organism evidence="1 2">
    <name type="scientific">Clitoria ternatea</name>
    <name type="common">Butterfly pea</name>
    <dbReference type="NCBI Taxonomy" id="43366"/>
    <lineage>
        <taxon>Eukaryota</taxon>
        <taxon>Viridiplantae</taxon>
        <taxon>Streptophyta</taxon>
        <taxon>Embryophyta</taxon>
        <taxon>Tracheophyta</taxon>
        <taxon>Spermatophyta</taxon>
        <taxon>Magnoliopsida</taxon>
        <taxon>eudicotyledons</taxon>
        <taxon>Gunneridae</taxon>
        <taxon>Pentapetalae</taxon>
        <taxon>rosids</taxon>
        <taxon>fabids</taxon>
        <taxon>Fabales</taxon>
        <taxon>Fabaceae</taxon>
        <taxon>Papilionoideae</taxon>
        <taxon>50 kb inversion clade</taxon>
        <taxon>NPAAA clade</taxon>
        <taxon>indigoferoid/millettioid clade</taxon>
        <taxon>Phaseoleae</taxon>
        <taxon>Clitoria</taxon>
    </lineage>
</organism>
<proteinExistence type="predicted"/>
<dbReference type="Proteomes" id="UP001359559">
    <property type="component" value="Unassembled WGS sequence"/>
</dbReference>
<comment type="caution">
    <text evidence="1">The sequence shown here is derived from an EMBL/GenBank/DDBJ whole genome shotgun (WGS) entry which is preliminary data.</text>
</comment>
<keyword evidence="2" id="KW-1185">Reference proteome</keyword>
<accession>A0AAN9JQD4</accession>
<evidence type="ECO:0000313" key="1">
    <source>
        <dbReference type="EMBL" id="KAK7303525.1"/>
    </source>
</evidence>
<gene>
    <name evidence="1" type="ORF">RJT34_14432</name>
</gene>
<evidence type="ECO:0000313" key="2">
    <source>
        <dbReference type="Proteomes" id="UP001359559"/>
    </source>
</evidence>
<dbReference type="EMBL" id="JAYKXN010000003">
    <property type="protein sequence ID" value="KAK7303525.1"/>
    <property type="molecule type" value="Genomic_DNA"/>
</dbReference>
<reference evidence="1 2" key="1">
    <citation type="submission" date="2024-01" db="EMBL/GenBank/DDBJ databases">
        <title>The genomes of 5 underutilized Papilionoideae crops provide insights into root nodulation and disease resistance.</title>
        <authorList>
            <person name="Yuan L."/>
        </authorList>
    </citation>
    <scope>NUCLEOTIDE SEQUENCE [LARGE SCALE GENOMIC DNA]</scope>
    <source>
        <strain evidence="1">LY-2023</strain>
        <tissue evidence="1">Leaf</tissue>
    </source>
</reference>
<protein>
    <submittedName>
        <fullName evidence="1">Uncharacterized protein</fullName>
    </submittedName>
</protein>
<sequence length="119" mass="13657">MQHTKLPFGFQLWKWRNLKVDINLLRSSKQLKLYLIQVPAGDADATSRVTQTTSSTHSPTTYAFSSQHRYTFSLLSLLCDDYEKRNFGRGVSLTSKESLSFLRSVLAIKVRAILSFPWI</sequence>
<name>A0AAN9JQD4_CLITE</name>